<name>A0A197K420_9FUNG</name>
<dbReference type="OrthoDB" id="2448738at2759"/>
<keyword evidence="2" id="KW-1185">Reference proteome</keyword>
<protein>
    <recommendedName>
        <fullName evidence="3">F-box domain-containing protein</fullName>
    </recommendedName>
</protein>
<organism evidence="1 2">
    <name type="scientific">Linnemannia elongata AG-77</name>
    <dbReference type="NCBI Taxonomy" id="1314771"/>
    <lineage>
        <taxon>Eukaryota</taxon>
        <taxon>Fungi</taxon>
        <taxon>Fungi incertae sedis</taxon>
        <taxon>Mucoromycota</taxon>
        <taxon>Mortierellomycotina</taxon>
        <taxon>Mortierellomycetes</taxon>
        <taxon>Mortierellales</taxon>
        <taxon>Mortierellaceae</taxon>
        <taxon>Linnemannia</taxon>
    </lineage>
</organism>
<evidence type="ECO:0000313" key="1">
    <source>
        <dbReference type="EMBL" id="OAQ32230.1"/>
    </source>
</evidence>
<gene>
    <name evidence="1" type="ORF">K457DRAFT_135563</name>
</gene>
<evidence type="ECO:0000313" key="2">
    <source>
        <dbReference type="Proteomes" id="UP000078512"/>
    </source>
</evidence>
<dbReference type="EMBL" id="KV442026">
    <property type="protein sequence ID" value="OAQ32230.1"/>
    <property type="molecule type" value="Genomic_DNA"/>
</dbReference>
<proteinExistence type="predicted"/>
<dbReference type="InterPro" id="IPR032675">
    <property type="entry name" value="LRR_dom_sf"/>
</dbReference>
<dbReference type="Proteomes" id="UP000078512">
    <property type="component" value="Unassembled WGS sequence"/>
</dbReference>
<dbReference type="Gene3D" id="3.80.10.10">
    <property type="entry name" value="Ribonuclease Inhibitor"/>
    <property type="match status" value="1"/>
</dbReference>
<dbReference type="SUPFAM" id="SSF52047">
    <property type="entry name" value="RNI-like"/>
    <property type="match status" value="1"/>
</dbReference>
<accession>A0A197K420</accession>
<dbReference type="AlphaFoldDB" id="A0A197K420"/>
<sequence>MDFKENGRAWRYEHVSLRPINNRYIRYIEDKEAAAGVMELRKEPLHHLEELSFRGMRGHRWKNTVDLAAMFAHCPNLKKFDAHLPISNQTLDVEAVARLIAEACPRIEVLAYGPNREQNHMVLPFRIMGALLAQQVVSVELRVGRSRIDEPLMNLAIQRHSTTLRELRLQMDNELFSKISVSTILQECCNLEVLHIPCTHTGGLYVTLDNALEHPWTCAKLTHLALGISGCEVPEEPGVEPYHRRPTPIILTADETRHFSRLEDFYRRIGALTALKESNMRMVLLLNDNGEVDIERMRDDRMAFPAMLSLPDPQTGTPGYLDLFSALSGLEVLRGFGAEVGDD</sequence>
<reference evidence="1 2" key="1">
    <citation type="submission" date="2016-05" db="EMBL/GenBank/DDBJ databases">
        <title>Genome sequencing reveals origins of a unique bacterial endosymbiosis in the earliest lineages of terrestrial Fungi.</title>
        <authorList>
            <consortium name="DOE Joint Genome Institute"/>
            <person name="Uehling J."/>
            <person name="Gryganskyi A."/>
            <person name="Hameed K."/>
            <person name="Tschaplinski T."/>
            <person name="Misztal P."/>
            <person name="Wu S."/>
            <person name="Desiro A."/>
            <person name="Vande Pol N."/>
            <person name="Du Z.-Y."/>
            <person name="Zienkiewicz A."/>
            <person name="Zienkiewicz K."/>
            <person name="Morin E."/>
            <person name="Tisserant E."/>
            <person name="Splivallo R."/>
            <person name="Hainaut M."/>
            <person name="Henrissat B."/>
            <person name="Ohm R."/>
            <person name="Kuo A."/>
            <person name="Yan J."/>
            <person name="Lipzen A."/>
            <person name="Nolan M."/>
            <person name="Labutti K."/>
            <person name="Barry K."/>
            <person name="Goldstein A."/>
            <person name="Labbe J."/>
            <person name="Schadt C."/>
            <person name="Tuskan G."/>
            <person name="Grigoriev I."/>
            <person name="Martin F."/>
            <person name="Vilgalys R."/>
            <person name="Bonito G."/>
        </authorList>
    </citation>
    <scope>NUCLEOTIDE SEQUENCE [LARGE SCALE GENOMIC DNA]</scope>
    <source>
        <strain evidence="1 2">AG-77</strain>
    </source>
</reference>
<evidence type="ECO:0008006" key="3">
    <source>
        <dbReference type="Google" id="ProtNLM"/>
    </source>
</evidence>
<feature type="non-terminal residue" evidence="1">
    <location>
        <position position="343"/>
    </location>
</feature>